<gene>
    <name evidence="1" type="ORF">LYPA_23C010333</name>
</gene>
<dbReference type="Proteomes" id="UP000386466">
    <property type="component" value="Unassembled WGS sequence"/>
</dbReference>
<name>A0A485N6K4_LYNPA</name>
<dbReference type="EMBL" id="CAAGRJ010012194">
    <property type="protein sequence ID" value="VFV29020.1"/>
    <property type="molecule type" value="Genomic_DNA"/>
</dbReference>
<organism evidence="1 2">
    <name type="scientific">Lynx pardinus</name>
    <name type="common">Iberian lynx</name>
    <name type="synonym">Felis pardina</name>
    <dbReference type="NCBI Taxonomy" id="191816"/>
    <lineage>
        <taxon>Eukaryota</taxon>
        <taxon>Metazoa</taxon>
        <taxon>Chordata</taxon>
        <taxon>Craniata</taxon>
        <taxon>Vertebrata</taxon>
        <taxon>Euteleostomi</taxon>
        <taxon>Mammalia</taxon>
        <taxon>Eutheria</taxon>
        <taxon>Laurasiatheria</taxon>
        <taxon>Carnivora</taxon>
        <taxon>Feliformia</taxon>
        <taxon>Felidae</taxon>
        <taxon>Felinae</taxon>
        <taxon>Lynx</taxon>
    </lineage>
</organism>
<evidence type="ECO:0000313" key="2">
    <source>
        <dbReference type="Proteomes" id="UP000386466"/>
    </source>
</evidence>
<accession>A0A485N6K4</accession>
<keyword evidence="2" id="KW-1185">Reference proteome</keyword>
<sequence>HVANTELPDKTRDAQSTWDVLLSSVQRRCRGLGFYLRTKQEMPLSHTARFTA</sequence>
<feature type="non-terminal residue" evidence="1">
    <location>
        <position position="52"/>
    </location>
</feature>
<feature type="non-terminal residue" evidence="1">
    <location>
        <position position="1"/>
    </location>
</feature>
<evidence type="ECO:0000313" key="1">
    <source>
        <dbReference type="EMBL" id="VFV29020.1"/>
    </source>
</evidence>
<dbReference type="AlphaFoldDB" id="A0A485N6K4"/>
<proteinExistence type="predicted"/>
<reference evidence="1 2" key="1">
    <citation type="submission" date="2019-01" db="EMBL/GenBank/DDBJ databases">
        <authorList>
            <person name="Alioto T."/>
            <person name="Alioto T."/>
        </authorList>
    </citation>
    <scope>NUCLEOTIDE SEQUENCE [LARGE SCALE GENOMIC DNA]</scope>
</reference>
<protein>
    <submittedName>
        <fullName evidence="1">Uncharacterized protein</fullName>
    </submittedName>
</protein>